<dbReference type="Pfam" id="PF03600">
    <property type="entry name" value="CitMHS"/>
    <property type="match status" value="1"/>
</dbReference>
<keyword evidence="4" id="KW-0813">Transport</keyword>
<gene>
    <name evidence="12" type="ORF">GCM10018772_18980</name>
</gene>
<feature type="transmembrane region" description="Helical" evidence="10">
    <location>
        <begin position="270"/>
        <end position="290"/>
    </location>
</feature>
<feature type="transmembrane region" description="Helical" evidence="10">
    <location>
        <begin position="310"/>
        <end position="335"/>
    </location>
</feature>
<evidence type="ECO:0000256" key="5">
    <source>
        <dbReference type="ARBA" id="ARBA00022475"/>
    </source>
</evidence>
<feature type="transmembrane region" description="Helical" evidence="10">
    <location>
        <begin position="49"/>
        <end position="69"/>
    </location>
</feature>
<evidence type="ECO:0000256" key="7">
    <source>
        <dbReference type="ARBA" id="ARBA00022849"/>
    </source>
</evidence>
<evidence type="ECO:0000256" key="4">
    <source>
        <dbReference type="ARBA" id="ARBA00022448"/>
    </source>
</evidence>
<evidence type="ECO:0000256" key="8">
    <source>
        <dbReference type="ARBA" id="ARBA00022989"/>
    </source>
</evidence>
<evidence type="ECO:0000313" key="12">
    <source>
        <dbReference type="EMBL" id="GHE95051.1"/>
    </source>
</evidence>
<dbReference type="EMBL" id="BNBI01000003">
    <property type="protein sequence ID" value="GHE95051.1"/>
    <property type="molecule type" value="Genomic_DNA"/>
</dbReference>
<comment type="subcellular location">
    <subcellularLocation>
        <location evidence="1">Cell membrane</location>
        <topology evidence="1">Multi-pass membrane protein</topology>
    </subcellularLocation>
</comment>
<comment type="similarity">
    <text evidence="2">Belongs to the ArsB family.</text>
</comment>
<dbReference type="InterPro" id="IPR000802">
    <property type="entry name" value="Arsenical_pump_ArsB"/>
</dbReference>
<name>A0A919AA33_9ACTN</name>
<keyword evidence="8 10" id="KW-1133">Transmembrane helix</keyword>
<accession>A0A919AA33</accession>
<keyword evidence="7" id="KW-0059">Arsenical resistance</keyword>
<dbReference type="RefSeq" id="WP_229910299.1">
    <property type="nucleotide sequence ID" value="NZ_BNBI01000003.1"/>
</dbReference>
<evidence type="ECO:0000256" key="2">
    <source>
        <dbReference type="ARBA" id="ARBA00006433"/>
    </source>
</evidence>
<dbReference type="GO" id="GO:0015105">
    <property type="term" value="F:arsenite transmembrane transporter activity"/>
    <property type="evidence" value="ECO:0007669"/>
    <property type="project" value="InterPro"/>
</dbReference>
<dbReference type="PANTHER" id="PTHR43302:SF5">
    <property type="entry name" value="TRANSPORTER ARSB-RELATED"/>
    <property type="match status" value="1"/>
</dbReference>
<reference evidence="12" key="2">
    <citation type="submission" date="2020-09" db="EMBL/GenBank/DDBJ databases">
        <authorList>
            <person name="Sun Q."/>
            <person name="Ohkuma M."/>
        </authorList>
    </citation>
    <scope>NUCLEOTIDE SEQUENCE</scope>
    <source>
        <strain evidence="12">JCM 4477</strain>
    </source>
</reference>
<evidence type="ECO:0000256" key="6">
    <source>
        <dbReference type="ARBA" id="ARBA00022692"/>
    </source>
</evidence>
<dbReference type="Proteomes" id="UP000630718">
    <property type="component" value="Unassembled WGS sequence"/>
</dbReference>
<keyword evidence="9 10" id="KW-0472">Membrane</keyword>
<feature type="domain" description="Citrate transporter-like" evidence="11">
    <location>
        <begin position="13"/>
        <end position="340"/>
    </location>
</feature>
<dbReference type="GO" id="GO:0005886">
    <property type="term" value="C:plasma membrane"/>
    <property type="evidence" value="ECO:0007669"/>
    <property type="project" value="UniProtKB-SubCell"/>
</dbReference>
<dbReference type="GO" id="GO:0046685">
    <property type="term" value="P:response to arsenic-containing substance"/>
    <property type="evidence" value="ECO:0007669"/>
    <property type="project" value="UniProtKB-KW"/>
</dbReference>
<comment type="similarity">
    <text evidence="3">Belongs to the CitM (TC 2.A.11) transporter family.</text>
</comment>
<dbReference type="InterPro" id="IPR004680">
    <property type="entry name" value="Cit_transptr-like_dom"/>
</dbReference>
<evidence type="ECO:0000256" key="9">
    <source>
        <dbReference type="ARBA" id="ARBA00023136"/>
    </source>
</evidence>
<evidence type="ECO:0000313" key="13">
    <source>
        <dbReference type="Proteomes" id="UP000630718"/>
    </source>
</evidence>
<feature type="transmembrane region" description="Helical" evidence="10">
    <location>
        <begin position="90"/>
        <end position="109"/>
    </location>
</feature>
<keyword evidence="13" id="KW-1185">Reference proteome</keyword>
<protein>
    <submittedName>
        <fullName evidence="12">Arsenic transporter</fullName>
    </submittedName>
</protein>
<evidence type="ECO:0000256" key="10">
    <source>
        <dbReference type="SAM" id="Phobius"/>
    </source>
</evidence>
<dbReference type="PANTHER" id="PTHR43302">
    <property type="entry name" value="TRANSPORTER ARSB-RELATED"/>
    <property type="match status" value="1"/>
</dbReference>
<dbReference type="PRINTS" id="PR00758">
    <property type="entry name" value="ARSENICPUMP"/>
</dbReference>
<keyword evidence="5" id="KW-1003">Cell membrane</keyword>
<feature type="transmembrane region" description="Helical" evidence="10">
    <location>
        <begin position="170"/>
        <end position="189"/>
    </location>
</feature>
<reference evidence="12" key="1">
    <citation type="journal article" date="2014" name="Int. J. Syst. Evol. Microbiol.">
        <title>Complete genome sequence of Corynebacterium casei LMG S-19264T (=DSM 44701T), isolated from a smear-ripened cheese.</title>
        <authorList>
            <consortium name="US DOE Joint Genome Institute (JGI-PGF)"/>
            <person name="Walter F."/>
            <person name="Albersmeier A."/>
            <person name="Kalinowski J."/>
            <person name="Ruckert C."/>
        </authorList>
    </citation>
    <scope>NUCLEOTIDE SEQUENCE</scope>
    <source>
        <strain evidence="12">JCM 4477</strain>
    </source>
</reference>
<comment type="caution">
    <text evidence="12">The sequence shown here is derived from an EMBL/GenBank/DDBJ whole genome shotgun (WGS) entry which is preliminary data.</text>
</comment>
<feature type="transmembrane region" description="Helical" evidence="10">
    <location>
        <begin position="390"/>
        <end position="409"/>
    </location>
</feature>
<keyword evidence="6 10" id="KW-0812">Transmembrane</keyword>
<sequence length="414" mass="42103">MPVVLLLGVLVFAVVRPRGLPEAAAAVPAAALAVALGTVTPHAAWAQVRSLLPVVGFLALVLVLAHLCAREGLFEAAGAVVARRCGGSPRSLLAGVFAVACAVTAVLSLDATVVLLTPVVLATAARAGALARPHVYATAHLANSASLLLPVSNLTNLLAFTASGLTFTRFAALMTLPWLAAIAVEYAVFRRFFRIDLGQRTTPEDAGPADRAVPRVPRFTLVVLALTLAGFAVVSLAGQEPAWAALGGVAVLGGRELLRRRTTVRELVGAASPLFCLFVLALGVVVQAVVSGGLATGLAELLPLGDGLPALLGVAAVAALLANLINNLPAVLALLPLAAPGGPGPVLAVLIGVNLGPNLTYVGSLATLLWRRILHQHGIAVDLGRFTRLGLLAVPATLLASTAALWASLRVLGG</sequence>
<feature type="transmembrane region" description="Helical" evidence="10">
    <location>
        <begin position="242"/>
        <end position="258"/>
    </location>
</feature>
<feature type="transmembrane region" description="Helical" evidence="10">
    <location>
        <begin position="219"/>
        <end position="236"/>
    </location>
</feature>
<dbReference type="AlphaFoldDB" id="A0A919AA33"/>
<evidence type="ECO:0000259" key="11">
    <source>
        <dbReference type="Pfam" id="PF03600"/>
    </source>
</evidence>
<proteinExistence type="inferred from homology"/>
<evidence type="ECO:0000256" key="1">
    <source>
        <dbReference type="ARBA" id="ARBA00004651"/>
    </source>
</evidence>
<evidence type="ECO:0000256" key="3">
    <source>
        <dbReference type="ARBA" id="ARBA00009843"/>
    </source>
</evidence>
<organism evidence="12 13">
    <name type="scientific">Streptomyces fumanus</name>
    <dbReference type="NCBI Taxonomy" id="67302"/>
    <lineage>
        <taxon>Bacteria</taxon>
        <taxon>Bacillati</taxon>
        <taxon>Actinomycetota</taxon>
        <taxon>Actinomycetes</taxon>
        <taxon>Kitasatosporales</taxon>
        <taxon>Streptomycetaceae</taxon>
        <taxon>Streptomyces</taxon>
    </lineage>
</organism>